<keyword evidence="2" id="KW-1185">Reference proteome</keyword>
<gene>
    <name evidence="1" type="ORF">MLD38_008661</name>
</gene>
<protein>
    <submittedName>
        <fullName evidence="1">Uncharacterized protein</fullName>
    </submittedName>
</protein>
<organism evidence="1 2">
    <name type="scientific">Melastoma candidum</name>
    <dbReference type="NCBI Taxonomy" id="119954"/>
    <lineage>
        <taxon>Eukaryota</taxon>
        <taxon>Viridiplantae</taxon>
        <taxon>Streptophyta</taxon>
        <taxon>Embryophyta</taxon>
        <taxon>Tracheophyta</taxon>
        <taxon>Spermatophyta</taxon>
        <taxon>Magnoliopsida</taxon>
        <taxon>eudicotyledons</taxon>
        <taxon>Gunneridae</taxon>
        <taxon>Pentapetalae</taxon>
        <taxon>rosids</taxon>
        <taxon>malvids</taxon>
        <taxon>Myrtales</taxon>
        <taxon>Melastomataceae</taxon>
        <taxon>Melastomatoideae</taxon>
        <taxon>Melastomateae</taxon>
        <taxon>Melastoma</taxon>
    </lineage>
</organism>
<accession>A0ACB9RUP3</accession>
<proteinExistence type="predicted"/>
<reference evidence="2" key="1">
    <citation type="journal article" date="2023" name="Front. Plant Sci.">
        <title>Chromosomal-level genome assembly of Melastoma candidum provides insights into trichome evolution.</title>
        <authorList>
            <person name="Zhong Y."/>
            <person name="Wu W."/>
            <person name="Sun C."/>
            <person name="Zou P."/>
            <person name="Liu Y."/>
            <person name="Dai S."/>
            <person name="Zhou R."/>
        </authorList>
    </citation>
    <scope>NUCLEOTIDE SEQUENCE [LARGE SCALE GENOMIC DNA]</scope>
</reference>
<evidence type="ECO:0000313" key="2">
    <source>
        <dbReference type="Proteomes" id="UP001057402"/>
    </source>
</evidence>
<evidence type="ECO:0000313" key="1">
    <source>
        <dbReference type="EMBL" id="KAI4382738.1"/>
    </source>
</evidence>
<dbReference type="EMBL" id="CM042882">
    <property type="protein sequence ID" value="KAI4382738.1"/>
    <property type="molecule type" value="Genomic_DNA"/>
</dbReference>
<dbReference type="Proteomes" id="UP001057402">
    <property type="component" value="Chromosome 3"/>
</dbReference>
<sequence>MESHHVAPGSRGFARWGSAEFRRLPGHRKQGGWHMFPEEPGHGYIPSRSTDQLMEEETGRRSNFRVDGKYSRIYRDHGASFGQRDWKGGNSWEDGNGRPIDVCNNQRSVDGFPHTSGRHIFPDAPGHSYMRSRSADKLMEEENGRRSTFRGDGKYSRNYRDNRGSFGQRDWKGPNSWENSNGRPVDVGGNQRSVDGLPHATCRTVLIEDPSHCYLPSRSAEKLMEEDSGRRSTFRENGKYNRSYRESKGSFGHRVWKGADTWESNSGRPVEVGNSQRSVDELTHTSSRHEQVEENGHGYMPSRSTDKLVEEDGGHRSSFRVDGKYNRNYRDNRGPPFRQKYLKDAKSLENGSSKPIDVNEDQKSVDGLPRISVPPSDCGNACDSLPGDSKEHEDISNDGNASSTGQKCEKDSSLTMMDWKPLKWSRSGSLSSRGSGLSHSSSSKSMGGMNSGEVKGGTVAKDDTPVTSPTGDAVACATSAAPVEEMNSKKKPRLGWGEGLAKYEKKKVEGVDEDAPKLCEPLHFVCGPSLASKSMVTGVSECASPATPSSVGCSSSPGIEEKSFPKNSSGHSEFSNICPSPAPGKHDLFEGFSFHLENMDANSIANLGFSLIEMLQSDDPLLVESGFMRSPALKRLFLWRSDVVRALEATEFEIDSLENELKSLVNLSGGDDRHHKLSRSLAEAQGRPGEIANNLFKVSRPAPLEIVHVDERPLPQDDGRVKQVQSTVKNEDVDSPGTATSKYDEQSFSAHHASGETSPQLMDLDNVDAGVTSWEGRRKSDDLVIIGGKEAEPSPSKLDSKNLENSGAESWTSEGQQASQLKDGYSVMTEGSMVSEFVIATNKETARRASEVFDKFLPDGDCKVDTSFAAGSSALQIDPLILRKLATRKRCSRFKERVLALKYKAFGQLWKEDLHQLALRKCRAKSQKKCDSGLRVSLNGNQKYRSSIRLRIASLGNWSPTSAADAISCTSNMLTDLQVKICRKNLTMPALILDDREKTASRFVTRNGLIEDPCAVEEERKMINPWTTEEREVFLDKLATFGKDFKRIASFLDHKTTADCVEFYYKNHKSDSFERTMSKLNSGKRGKSLSTNTYLKTSEKRCAREINSIPLEVLGAASVIVSESDKKMLDYDVGARAVPFTGDGRYNSRLSRTDCVDDTSSFGAYASEREALAADILAGIGCSLSSEVMSSCITTSVDPAEKGQRRMEFSVRRPLTPDLAEKMEEETETCSGESCGELDPSDWTDEEKSAFIQALSKYGKDFATISRIVGTRSLDQCKVFFSKARKCLGLDLLRPKTSNPGACFSNDANGGDSDSEDARDVETSSAICDDQSGSKMDEDLQLPVADATVVESKVSKSVNVQTDLNETDVDAGTQHYDAVGAKDVKVVVSDDRLLKNGESTAALPGLLQSPAMPFMYADGLGDRVTAGITVRQGAVSMNEKVESKAATSALVNHTVASRVCHDRRKDSLPGEDAVVVSDASPTAHSSTLVDSWKAPSTVSSSCKAFARTSELGVGLRSEPKLKGSFGVTPGGVLAGSLLQEISLSVSQDCSTIPAAPDRALLTAIDLPGSRHVMRNGDQSMIASGNSLLSSYERLRILRGLRVQMPSQGIIANSHGVTLSAVPNFVKTEDNVGQDTSQDVIFGRSGGTNSDGFMAELPLLPPKSEQPNNVPPVLGQSTSEREQNKEKPSGSGDFKLFGQILSHPPMNLKSKSIEENGVHQKVGSKPSALKPCGNRGEDRSSSLPMSDPISSMNLQNVPLRSYGFWDGNRIQTGLPLPDSGILLAKYPAAFGNYPLSPAKLEQLQLQARAKSNDCNSNGLSAFTAREVANNGGIMDYLSSRSREDAKVQPFTIDVKHQPCLDACPDVPRCSTFETIPILQQHQGMGGMIAMNVMGRGGPCNGISDPVAAIKMHYAQSEQYVGQNVNVSIIREDESWRGKGDLGGR</sequence>
<comment type="caution">
    <text evidence="1">The sequence shown here is derived from an EMBL/GenBank/DDBJ whole genome shotgun (WGS) entry which is preliminary data.</text>
</comment>
<name>A0ACB9RUP3_9MYRT</name>